<reference evidence="2 3" key="1">
    <citation type="submission" date="2018-03" db="EMBL/GenBank/DDBJ databases">
        <title>Adhaeribacter sp. HMF7605 Genome sequencing and assembly.</title>
        <authorList>
            <person name="Kang H."/>
            <person name="Kang J."/>
            <person name="Cha I."/>
            <person name="Kim H."/>
            <person name="Joh K."/>
        </authorList>
    </citation>
    <scope>NUCLEOTIDE SEQUENCE [LARGE SCALE GENOMIC DNA]</scope>
    <source>
        <strain evidence="2 3">HMF7605</strain>
    </source>
</reference>
<dbReference type="SUPFAM" id="SSF56059">
    <property type="entry name" value="Glutathione synthetase ATP-binding domain-like"/>
    <property type="match status" value="1"/>
</dbReference>
<organism evidence="2 3">
    <name type="scientific">Adhaeribacter arboris</name>
    <dbReference type="NCBI Taxonomy" id="2072846"/>
    <lineage>
        <taxon>Bacteria</taxon>
        <taxon>Pseudomonadati</taxon>
        <taxon>Bacteroidota</taxon>
        <taxon>Cytophagia</taxon>
        <taxon>Cytophagales</taxon>
        <taxon>Hymenobacteraceae</taxon>
        <taxon>Adhaeribacter</taxon>
    </lineage>
</organism>
<dbReference type="InterPro" id="IPR053191">
    <property type="entry name" value="DcsG_Biosynth_Enzyme"/>
</dbReference>
<accession>A0A2T2YBH7</accession>
<keyword evidence="3" id="KW-1185">Reference proteome</keyword>
<name>A0A2T2YBH7_9BACT</name>
<dbReference type="GO" id="GO:0005524">
    <property type="term" value="F:ATP binding"/>
    <property type="evidence" value="ECO:0007669"/>
    <property type="project" value="InterPro"/>
</dbReference>
<proteinExistence type="predicted"/>
<dbReference type="InterPro" id="IPR004218">
    <property type="entry name" value="GSHS_ATP-bd"/>
</dbReference>
<dbReference type="AlphaFoldDB" id="A0A2T2YBH7"/>
<comment type="caution">
    <text evidence="2">The sequence shown here is derived from an EMBL/GenBank/DDBJ whole genome shotgun (WGS) entry which is preliminary data.</text>
</comment>
<dbReference type="Gene3D" id="3.30.1490.20">
    <property type="entry name" value="ATP-grasp fold, A domain"/>
    <property type="match status" value="1"/>
</dbReference>
<sequence>MSSSKIALITYNDQGKYTSSVENEDTELFNFLKGKGLDLTFEVWNDPQVNWEQYDLLILKSPWDYFDYILDFRDWLDLIEQKNIRMLNPLKTVRWNTDKHYLHEIAAAGFTITPSVWIEPGQAFKIDKLFRQFGTDKIIIKPCVSGGAKNTFAVTRETAEEQAIKLNALFAQEAFLAQPFLAEVQTQGEWSFIYFDGSFSHCLLKTPQEGDFRVQHYLGGSIFPTDPPAHLLLEASGIVEKFAKDCLYARVDGLEVNGSFMLMELELIEPFLFLFTCENSLDNYYQALQNLTGKT</sequence>
<evidence type="ECO:0000259" key="1">
    <source>
        <dbReference type="Pfam" id="PF02955"/>
    </source>
</evidence>
<feature type="domain" description="Prokaryotic glutathione synthetase ATP-binding" evidence="1">
    <location>
        <begin position="125"/>
        <end position="221"/>
    </location>
</feature>
<dbReference type="GO" id="GO:0004363">
    <property type="term" value="F:glutathione synthase activity"/>
    <property type="evidence" value="ECO:0007669"/>
    <property type="project" value="InterPro"/>
</dbReference>
<gene>
    <name evidence="2" type="ORF">AHMF7605_04665</name>
</gene>
<evidence type="ECO:0000313" key="2">
    <source>
        <dbReference type="EMBL" id="PSR52867.1"/>
    </source>
</evidence>
<dbReference type="Proteomes" id="UP000240357">
    <property type="component" value="Unassembled WGS sequence"/>
</dbReference>
<dbReference type="OrthoDB" id="3373978at2"/>
<evidence type="ECO:0000313" key="3">
    <source>
        <dbReference type="Proteomes" id="UP000240357"/>
    </source>
</evidence>
<dbReference type="RefSeq" id="WP_106926915.1">
    <property type="nucleotide sequence ID" value="NZ_PYFT01000001.1"/>
</dbReference>
<dbReference type="PANTHER" id="PTHR39217">
    <property type="match status" value="1"/>
</dbReference>
<dbReference type="InterPro" id="IPR013815">
    <property type="entry name" value="ATP_grasp_subdomain_1"/>
</dbReference>
<dbReference type="EMBL" id="PYFT01000001">
    <property type="protein sequence ID" value="PSR52867.1"/>
    <property type="molecule type" value="Genomic_DNA"/>
</dbReference>
<protein>
    <recommendedName>
        <fullName evidence="1">Prokaryotic glutathione synthetase ATP-binding domain-containing protein</fullName>
    </recommendedName>
</protein>
<dbReference type="Gene3D" id="3.30.470.20">
    <property type="entry name" value="ATP-grasp fold, B domain"/>
    <property type="match status" value="1"/>
</dbReference>
<dbReference type="PANTHER" id="PTHR39217:SF1">
    <property type="entry name" value="GLUTATHIONE SYNTHETASE"/>
    <property type="match status" value="1"/>
</dbReference>
<dbReference type="Pfam" id="PF02955">
    <property type="entry name" value="GSH-S_ATP"/>
    <property type="match status" value="1"/>
</dbReference>
<dbReference type="Gene3D" id="3.40.50.20">
    <property type="match status" value="1"/>
</dbReference>